<protein>
    <submittedName>
        <fullName evidence="1">Uncharacterized protein</fullName>
    </submittedName>
</protein>
<evidence type="ECO:0000313" key="2">
    <source>
        <dbReference type="Proteomes" id="UP000805193"/>
    </source>
</evidence>
<feature type="non-terminal residue" evidence="1">
    <location>
        <position position="109"/>
    </location>
</feature>
<name>A0AC60QAA2_IXOPE</name>
<keyword evidence="2" id="KW-1185">Reference proteome</keyword>
<organism evidence="1 2">
    <name type="scientific">Ixodes persulcatus</name>
    <name type="common">Taiga tick</name>
    <dbReference type="NCBI Taxonomy" id="34615"/>
    <lineage>
        <taxon>Eukaryota</taxon>
        <taxon>Metazoa</taxon>
        <taxon>Ecdysozoa</taxon>
        <taxon>Arthropoda</taxon>
        <taxon>Chelicerata</taxon>
        <taxon>Arachnida</taxon>
        <taxon>Acari</taxon>
        <taxon>Parasitiformes</taxon>
        <taxon>Ixodida</taxon>
        <taxon>Ixodoidea</taxon>
        <taxon>Ixodidae</taxon>
        <taxon>Ixodinae</taxon>
        <taxon>Ixodes</taxon>
    </lineage>
</organism>
<reference evidence="1 2" key="1">
    <citation type="journal article" date="2020" name="Cell">
        <title>Large-Scale Comparative Analyses of Tick Genomes Elucidate Their Genetic Diversity and Vector Capacities.</title>
        <authorList>
            <consortium name="Tick Genome and Microbiome Consortium (TIGMIC)"/>
            <person name="Jia N."/>
            <person name="Wang J."/>
            <person name="Shi W."/>
            <person name="Du L."/>
            <person name="Sun Y."/>
            <person name="Zhan W."/>
            <person name="Jiang J.F."/>
            <person name="Wang Q."/>
            <person name="Zhang B."/>
            <person name="Ji P."/>
            <person name="Bell-Sakyi L."/>
            <person name="Cui X.M."/>
            <person name="Yuan T.T."/>
            <person name="Jiang B.G."/>
            <person name="Yang W.F."/>
            <person name="Lam T.T."/>
            <person name="Chang Q.C."/>
            <person name="Ding S.J."/>
            <person name="Wang X.J."/>
            <person name="Zhu J.G."/>
            <person name="Ruan X.D."/>
            <person name="Zhao L."/>
            <person name="Wei J.T."/>
            <person name="Ye R.Z."/>
            <person name="Que T.C."/>
            <person name="Du C.H."/>
            <person name="Zhou Y.H."/>
            <person name="Cheng J.X."/>
            <person name="Dai P.F."/>
            <person name="Guo W.B."/>
            <person name="Han X.H."/>
            <person name="Huang E.J."/>
            <person name="Li L.F."/>
            <person name="Wei W."/>
            <person name="Gao Y.C."/>
            <person name="Liu J.Z."/>
            <person name="Shao H.Z."/>
            <person name="Wang X."/>
            <person name="Wang C.C."/>
            <person name="Yang T.C."/>
            <person name="Huo Q.B."/>
            <person name="Li W."/>
            <person name="Chen H.Y."/>
            <person name="Chen S.E."/>
            <person name="Zhou L.G."/>
            <person name="Ni X.B."/>
            <person name="Tian J.H."/>
            <person name="Sheng Y."/>
            <person name="Liu T."/>
            <person name="Pan Y.S."/>
            <person name="Xia L.Y."/>
            <person name="Li J."/>
            <person name="Zhao F."/>
            <person name="Cao W.C."/>
        </authorList>
    </citation>
    <scope>NUCLEOTIDE SEQUENCE [LARGE SCALE GENOMIC DNA]</scope>
    <source>
        <strain evidence="1">Iper-2018</strain>
    </source>
</reference>
<evidence type="ECO:0000313" key="1">
    <source>
        <dbReference type="EMBL" id="KAG0430953.1"/>
    </source>
</evidence>
<comment type="caution">
    <text evidence="1">The sequence shown here is derived from an EMBL/GenBank/DDBJ whole genome shotgun (WGS) entry which is preliminary data.</text>
</comment>
<sequence>MEIAKTAESEVRSWLTELYPEKGELVSPASSPIVEDVPTSPHDTVYAKHPVCTSASKIDDALRRKLRKKKQFDGVRHLKHTGSLLVHAASGQVNVAHPDVASDDDCDSK</sequence>
<dbReference type="EMBL" id="JABSTQ010009274">
    <property type="protein sequence ID" value="KAG0430953.1"/>
    <property type="molecule type" value="Genomic_DNA"/>
</dbReference>
<accession>A0AC60QAA2</accession>
<dbReference type="Proteomes" id="UP000805193">
    <property type="component" value="Unassembled WGS sequence"/>
</dbReference>
<gene>
    <name evidence="1" type="ORF">HPB47_022228</name>
</gene>
<proteinExistence type="predicted"/>